<keyword evidence="4" id="KW-1185">Reference proteome</keyword>
<dbReference type="Pfam" id="PF02525">
    <property type="entry name" value="Flavodoxin_2"/>
    <property type="match status" value="1"/>
</dbReference>
<feature type="domain" description="Flavodoxin-like fold" evidence="2">
    <location>
        <begin position="5"/>
        <end position="143"/>
    </location>
</feature>
<dbReference type="InterPro" id="IPR046980">
    <property type="entry name" value="KefG/KefF"/>
</dbReference>
<dbReference type="EMBL" id="NGJX01000013">
    <property type="protein sequence ID" value="RST99896.1"/>
    <property type="molecule type" value="Genomic_DNA"/>
</dbReference>
<evidence type="ECO:0000313" key="4">
    <source>
        <dbReference type="Proteomes" id="UP000288197"/>
    </source>
</evidence>
<dbReference type="InterPro" id="IPR029039">
    <property type="entry name" value="Flavoprotein-like_sf"/>
</dbReference>
<reference evidence="3 4" key="1">
    <citation type="submission" date="2017-05" db="EMBL/GenBank/DDBJ databases">
        <title>Vagococcus spp. assemblies.</title>
        <authorList>
            <person name="Gulvik C.A."/>
        </authorList>
    </citation>
    <scope>NUCLEOTIDE SEQUENCE [LARGE SCALE GENOMIC DNA]</scope>
    <source>
        <strain evidence="3 4">NCFB 2497</strain>
    </source>
</reference>
<dbReference type="OrthoDB" id="9798454at2"/>
<evidence type="ECO:0000313" key="3">
    <source>
        <dbReference type="EMBL" id="RST99896.1"/>
    </source>
</evidence>
<keyword evidence="1" id="KW-0560">Oxidoreductase</keyword>
<dbReference type="GO" id="GO:0010181">
    <property type="term" value="F:FMN binding"/>
    <property type="evidence" value="ECO:0007669"/>
    <property type="project" value="TreeGrafter"/>
</dbReference>
<dbReference type="InterPro" id="IPR003680">
    <property type="entry name" value="Flavodoxin_fold"/>
</dbReference>
<name>A0A430A0Q5_9ENTE</name>
<dbReference type="GO" id="GO:0009055">
    <property type="term" value="F:electron transfer activity"/>
    <property type="evidence" value="ECO:0007669"/>
    <property type="project" value="TreeGrafter"/>
</dbReference>
<dbReference type="Proteomes" id="UP000288197">
    <property type="component" value="Unassembled WGS sequence"/>
</dbReference>
<evidence type="ECO:0000256" key="1">
    <source>
        <dbReference type="ARBA" id="ARBA00023002"/>
    </source>
</evidence>
<dbReference type="PANTHER" id="PTHR47307">
    <property type="entry name" value="GLUTATHIONE-REGULATED POTASSIUM-EFFLUX SYSTEM ANCILLARY PROTEIN KEFG"/>
    <property type="match status" value="1"/>
</dbReference>
<gene>
    <name evidence="3" type="ORF">CBF32_11000</name>
</gene>
<accession>A0A430A0Q5</accession>
<dbReference type="GO" id="GO:0003955">
    <property type="term" value="F:NAD(P)H dehydrogenase (quinone) activity"/>
    <property type="evidence" value="ECO:0007669"/>
    <property type="project" value="TreeGrafter"/>
</dbReference>
<dbReference type="Gene3D" id="3.40.50.360">
    <property type="match status" value="1"/>
</dbReference>
<comment type="caution">
    <text evidence="3">The sequence shown here is derived from an EMBL/GenBank/DDBJ whole genome shotgun (WGS) entry which is preliminary data.</text>
</comment>
<dbReference type="PANTHER" id="PTHR47307:SF1">
    <property type="entry name" value="GLUTATHIONE-REGULATED POTASSIUM-EFFLUX SYSTEM ANCILLARY PROTEIN KEFG"/>
    <property type="match status" value="1"/>
</dbReference>
<dbReference type="AlphaFoldDB" id="A0A430A0Q5"/>
<proteinExistence type="predicted"/>
<sequence length="226" mass="26724">MKDLKTLIVLAHPEYEDSNTQQFLIASTKNLKDVSIRYLDEEKIDKREEKELLKEADRIIFQFPMYWYSAPFLLKRWLDEVFDDSLIVNGLKNKELGLVVTMGLSQEDFAAGRSEKFTLSEIFRPFEALANKCQMTYLPIFPVALFPYLSEVNKKKILIDYQMYLTKQNETNFKNKEDWFVSRLESLKEKSTNQESINHVLESLKDNRETLDDLLVLVKEMRLEDE</sequence>
<dbReference type="SUPFAM" id="SSF52218">
    <property type="entry name" value="Flavoproteins"/>
    <property type="match status" value="1"/>
</dbReference>
<evidence type="ECO:0000259" key="2">
    <source>
        <dbReference type="Pfam" id="PF02525"/>
    </source>
</evidence>
<organism evidence="3 4">
    <name type="scientific">Vagococcus fluvialis</name>
    <dbReference type="NCBI Taxonomy" id="2738"/>
    <lineage>
        <taxon>Bacteria</taxon>
        <taxon>Bacillati</taxon>
        <taxon>Bacillota</taxon>
        <taxon>Bacilli</taxon>
        <taxon>Lactobacillales</taxon>
        <taxon>Enterococcaceae</taxon>
        <taxon>Vagococcus</taxon>
    </lineage>
</organism>
<protein>
    <recommendedName>
        <fullName evidence="2">Flavodoxin-like fold domain-containing protein</fullName>
    </recommendedName>
</protein>